<evidence type="ECO:0000256" key="4">
    <source>
        <dbReference type="ARBA" id="ARBA00012583"/>
    </source>
</evidence>
<evidence type="ECO:0000256" key="13">
    <source>
        <dbReference type="SAM" id="Phobius"/>
    </source>
</evidence>
<keyword evidence="5 15" id="KW-0328">Glycosyltransferase</keyword>
<organism evidence="15 16">
    <name type="scientific">Malassezia cuniculi</name>
    <dbReference type="NCBI Taxonomy" id="948313"/>
    <lineage>
        <taxon>Eukaryota</taxon>
        <taxon>Fungi</taxon>
        <taxon>Dikarya</taxon>
        <taxon>Basidiomycota</taxon>
        <taxon>Ustilaginomycotina</taxon>
        <taxon>Malasseziomycetes</taxon>
        <taxon>Malasseziales</taxon>
        <taxon>Malasseziaceae</taxon>
        <taxon>Malassezia</taxon>
    </lineage>
</organism>
<dbReference type="GO" id="GO:0005789">
    <property type="term" value="C:endoplasmic reticulum membrane"/>
    <property type="evidence" value="ECO:0007669"/>
    <property type="project" value="UniProtKB-SubCell"/>
</dbReference>
<dbReference type="GO" id="GO:0006487">
    <property type="term" value="P:protein N-linked glycosylation"/>
    <property type="evidence" value="ECO:0007669"/>
    <property type="project" value="TreeGrafter"/>
</dbReference>
<evidence type="ECO:0000256" key="9">
    <source>
        <dbReference type="ARBA" id="ARBA00022968"/>
    </source>
</evidence>
<keyword evidence="16" id="KW-1185">Reference proteome</keyword>
<comment type="pathway">
    <text evidence="2">Protein modification; protein glycosylation.</text>
</comment>
<evidence type="ECO:0000256" key="10">
    <source>
        <dbReference type="ARBA" id="ARBA00022989"/>
    </source>
</evidence>
<comment type="catalytic activity">
    <reaction evidence="12">
        <text>a di-trans,poly-cis-dolichyl phosphate + UDP-alpha-D-glucose = a di-trans,poly-cis-dolichyl beta-D-glucosyl phosphate + UDP</text>
        <dbReference type="Rhea" id="RHEA:15401"/>
        <dbReference type="Rhea" id="RHEA-COMP:19498"/>
        <dbReference type="Rhea" id="RHEA-COMP:19502"/>
        <dbReference type="ChEBI" id="CHEBI:57525"/>
        <dbReference type="ChEBI" id="CHEBI:57683"/>
        <dbReference type="ChEBI" id="CHEBI:58223"/>
        <dbReference type="ChEBI" id="CHEBI:58885"/>
        <dbReference type="EC" id="2.4.1.117"/>
    </reaction>
    <physiologicalReaction direction="left-to-right" evidence="12">
        <dbReference type="Rhea" id="RHEA:15402"/>
    </physiologicalReaction>
</comment>
<evidence type="ECO:0000256" key="8">
    <source>
        <dbReference type="ARBA" id="ARBA00022824"/>
    </source>
</evidence>
<feature type="domain" description="Glycosyltransferase 2-like" evidence="14">
    <location>
        <begin position="95"/>
        <end position="227"/>
    </location>
</feature>
<dbReference type="Gene3D" id="3.90.550.10">
    <property type="entry name" value="Spore Coat Polysaccharide Biosynthesis Protein SpsA, Chain A"/>
    <property type="match status" value="1"/>
</dbReference>
<dbReference type="InterPro" id="IPR035518">
    <property type="entry name" value="DPG_synthase"/>
</dbReference>
<dbReference type="SUPFAM" id="SSF53448">
    <property type="entry name" value="Nucleotide-diphospho-sugar transferases"/>
    <property type="match status" value="1"/>
</dbReference>
<dbReference type="GO" id="GO:0004581">
    <property type="term" value="F:dolichyl-phosphate beta-glucosyltransferase activity"/>
    <property type="evidence" value="ECO:0007669"/>
    <property type="project" value="UniProtKB-EC"/>
</dbReference>
<keyword evidence="8" id="KW-0256">Endoplasmic reticulum</keyword>
<sequence>MGAGCCMGHGGLGVTSDGSPLSYVLGLVFLALEVAPASILITTLAVALVVPYLLLVWFTPAQLHISAAERKYVTSADSKPNELPNITDDPSVQLTVVVPAYNEARRLPGMLDETLAWLEQQRKEGKPLSTSASGPQELTTPLKSYEILVVDDGSADDTSKVALECAKRHKLAAGAEVRVTSLQRNRGKGAAVRHGVLHSRGAFILFADADGATRFSDLRMLANEMARVITPAGHGVVVGSRAHLVKTDAVVKRSFLRNLLMRCFHIFLSVLMRPPSIAALLRRMSEKMPENINPLHWLVPHGTRVIRRLPLQPEVKDTQCGFKFFSRNTARMIFPLAHIDRWIFDVELLLLAEMASRASERSHVLRQDSDRGQDPLLQLPVPISEVAVNWTEIDGSKISLISDSLCMARDLLVIRMNYLLGRWKCPPSVYPDE</sequence>
<evidence type="ECO:0000256" key="2">
    <source>
        <dbReference type="ARBA" id="ARBA00004922"/>
    </source>
</evidence>
<evidence type="ECO:0000313" key="15">
    <source>
        <dbReference type="EMBL" id="WFD35919.1"/>
    </source>
</evidence>
<feature type="transmembrane region" description="Helical" evidence="13">
    <location>
        <begin position="23"/>
        <end position="56"/>
    </location>
</feature>
<dbReference type="EC" id="2.4.1.117" evidence="4"/>
<name>A0AAF0EVI5_9BASI</name>
<keyword evidence="9" id="KW-0735">Signal-anchor</keyword>
<proteinExistence type="inferred from homology"/>
<evidence type="ECO:0000256" key="6">
    <source>
        <dbReference type="ARBA" id="ARBA00022679"/>
    </source>
</evidence>
<protein>
    <recommendedName>
        <fullName evidence="4">dolichyl-phosphate beta-glucosyltransferase</fullName>
        <ecNumber evidence="4">2.4.1.117</ecNumber>
    </recommendedName>
</protein>
<comment type="similarity">
    <text evidence="3">Belongs to the glycosyltransferase 2 family.</text>
</comment>
<dbReference type="Pfam" id="PF00535">
    <property type="entry name" value="Glycos_transf_2"/>
    <property type="match status" value="1"/>
</dbReference>
<evidence type="ECO:0000259" key="14">
    <source>
        <dbReference type="Pfam" id="PF00535"/>
    </source>
</evidence>
<evidence type="ECO:0000256" key="12">
    <source>
        <dbReference type="ARBA" id="ARBA00045097"/>
    </source>
</evidence>
<dbReference type="InterPro" id="IPR029044">
    <property type="entry name" value="Nucleotide-diphossugar_trans"/>
</dbReference>
<evidence type="ECO:0000256" key="1">
    <source>
        <dbReference type="ARBA" id="ARBA00004389"/>
    </source>
</evidence>
<keyword evidence="10 13" id="KW-1133">Transmembrane helix</keyword>
<comment type="subcellular location">
    <subcellularLocation>
        <location evidence="1">Endoplasmic reticulum membrane</location>
        <topology evidence="1">Single-pass membrane protein</topology>
    </subcellularLocation>
</comment>
<dbReference type="PANTHER" id="PTHR10859:SF91">
    <property type="entry name" value="DOLICHYL-PHOSPHATE BETA-GLUCOSYLTRANSFERASE"/>
    <property type="match status" value="1"/>
</dbReference>
<evidence type="ECO:0000256" key="11">
    <source>
        <dbReference type="ARBA" id="ARBA00023136"/>
    </source>
</evidence>
<keyword evidence="11 13" id="KW-0472">Membrane</keyword>
<dbReference type="CDD" id="cd04188">
    <property type="entry name" value="DPG_synthase"/>
    <property type="match status" value="1"/>
</dbReference>
<dbReference type="Proteomes" id="UP001219933">
    <property type="component" value="Chromosome 4"/>
</dbReference>
<reference evidence="15" key="1">
    <citation type="submission" date="2023-03" db="EMBL/GenBank/DDBJ databases">
        <title>Mating type loci evolution in Malassezia.</title>
        <authorList>
            <person name="Coelho M.A."/>
        </authorList>
    </citation>
    <scope>NUCLEOTIDE SEQUENCE</scope>
    <source>
        <strain evidence="15">CBS 11721</strain>
    </source>
</reference>
<keyword evidence="6 15" id="KW-0808">Transferase</keyword>
<accession>A0AAF0EVI5</accession>
<dbReference type="InterPro" id="IPR001173">
    <property type="entry name" value="Glyco_trans_2-like"/>
</dbReference>
<dbReference type="AlphaFoldDB" id="A0AAF0EVI5"/>
<evidence type="ECO:0000313" key="16">
    <source>
        <dbReference type="Proteomes" id="UP001219933"/>
    </source>
</evidence>
<keyword evidence="7 13" id="KW-0812">Transmembrane</keyword>
<evidence type="ECO:0000256" key="3">
    <source>
        <dbReference type="ARBA" id="ARBA00006739"/>
    </source>
</evidence>
<evidence type="ECO:0000256" key="5">
    <source>
        <dbReference type="ARBA" id="ARBA00022676"/>
    </source>
</evidence>
<dbReference type="EMBL" id="CP119880">
    <property type="protein sequence ID" value="WFD35919.1"/>
    <property type="molecule type" value="Genomic_DNA"/>
</dbReference>
<evidence type="ECO:0000256" key="7">
    <source>
        <dbReference type="ARBA" id="ARBA00022692"/>
    </source>
</evidence>
<dbReference type="PANTHER" id="PTHR10859">
    <property type="entry name" value="GLYCOSYL TRANSFERASE"/>
    <property type="match status" value="1"/>
</dbReference>
<gene>
    <name evidence="15" type="primary">ALG5</name>
    <name evidence="15" type="ORF">MCUN1_002789</name>
</gene>